<dbReference type="AlphaFoldDB" id="A0A7J7MAT5"/>
<dbReference type="Proteomes" id="UP000541444">
    <property type="component" value="Unassembled WGS sequence"/>
</dbReference>
<reference evidence="1 2" key="1">
    <citation type="journal article" date="2020" name="IScience">
        <title>Genome Sequencing of the Endangered Kingdonia uniflora (Circaeasteraceae, Ranunculales) Reveals Potential Mechanisms of Evolutionary Specialization.</title>
        <authorList>
            <person name="Sun Y."/>
            <person name="Deng T."/>
            <person name="Zhang A."/>
            <person name="Moore M.J."/>
            <person name="Landis J.B."/>
            <person name="Lin N."/>
            <person name="Zhang H."/>
            <person name="Zhang X."/>
            <person name="Huang J."/>
            <person name="Zhang X."/>
            <person name="Sun H."/>
            <person name="Wang H."/>
        </authorList>
    </citation>
    <scope>NUCLEOTIDE SEQUENCE [LARGE SCALE GENOMIC DNA]</scope>
    <source>
        <strain evidence="1">TB1705</strain>
        <tissue evidence="1">Leaf</tissue>
    </source>
</reference>
<protein>
    <submittedName>
        <fullName evidence="1">Uncharacterized protein</fullName>
    </submittedName>
</protein>
<evidence type="ECO:0000313" key="2">
    <source>
        <dbReference type="Proteomes" id="UP000541444"/>
    </source>
</evidence>
<dbReference type="EMBL" id="JACGCM010001659">
    <property type="protein sequence ID" value="KAF6152006.1"/>
    <property type="molecule type" value="Genomic_DNA"/>
</dbReference>
<keyword evidence="2" id="KW-1185">Reference proteome</keyword>
<feature type="non-terminal residue" evidence="1">
    <location>
        <position position="70"/>
    </location>
</feature>
<comment type="caution">
    <text evidence="1">The sequence shown here is derived from an EMBL/GenBank/DDBJ whole genome shotgun (WGS) entry which is preliminary data.</text>
</comment>
<evidence type="ECO:0000313" key="1">
    <source>
        <dbReference type="EMBL" id="KAF6152006.1"/>
    </source>
</evidence>
<name>A0A7J7MAT5_9MAGN</name>
<accession>A0A7J7MAT5</accession>
<gene>
    <name evidence="1" type="ORF">GIB67_010580</name>
</gene>
<feature type="non-terminal residue" evidence="1">
    <location>
        <position position="1"/>
    </location>
</feature>
<sequence length="70" mass="7851">HSSSPQLPERNSNLLLDHLLRSSSSYNNFIFISETHLSKLWFVNFLVSLKPISSGRKNSEKLSGIGNHAV</sequence>
<organism evidence="1 2">
    <name type="scientific">Kingdonia uniflora</name>
    <dbReference type="NCBI Taxonomy" id="39325"/>
    <lineage>
        <taxon>Eukaryota</taxon>
        <taxon>Viridiplantae</taxon>
        <taxon>Streptophyta</taxon>
        <taxon>Embryophyta</taxon>
        <taxon>Tracheophyta</taxon>
        <taxon>Spermatophyta</taxon>
        <taxon>Magnoliopsida</taxon>
        <taxon>Ranunculales</taxon>
        <taxon>Circaeasteraceae</taxon>
        <taxon>Kingdonia</taxon>
    </lineage>
</organism>
<proteinExistence type="predicted"/>